<protein>
    <submittedName>
        <fullName evidence="1">Uncharacterized protein</fullName>
    </submittedName>
</protein>
<gene>
    <name evidence="1" type="ORF">SKC35_00810</name>
</gene>
<reference evidence="1 2" key="1">
    <citation type="submission" date="2024-03" db="EMBL/GenBank/DDBJ databases">
        <title>Aquirufa genome sequencing.</title>
        <authorList>
            <person name="Pitt A."/>
            <person name="Hahn M.W."/>
        </authorList>
    </citation>
    <scope>NUCLEOTIDE SEQUENCE [LARGE SCALE GENOMIC DNA]</scope>
    <source>
        <strain evidence="1 2">KTFRIE-69F</strain>
    </source>
</reference>
<name>A0ABW6D1X7_9BACT</name>
<organism evidence="1 2">
    <name type="scientific">Aquirufa originis</name>
    <dbReference type="NCBI Taxonomy" id="3096514"/>
    <lineage>
        <taxon>Bacteria</taxon>
        <taxon>Pseudomonadati</taxon>
        <taxon>Bacteroidota</taxon>
        <taxon>Cytophagia</taxon>
        <taxon>Cytophagales</taxon>
        <taxon>Flectobacillaceae</taxon>
        <taxon>Aquirufa</taxon>
    </lineage>
</organism>
<sequence>MTKDEIFEIDKVLDSKSKMDSLLIEKRGYYVYYNKPNKHDRHLMIHHHTCGNCCFGIGKFSEAEAGLNGIWIGPSETIENLKSHIVDIFGLESELCGCCQ</sequence>
<dbReference type="RefSeq" id="WP_377977616.1">
    <property type="nucleotide sequence ID" value="NZ_JBBKXY010000001.1"/>
</dbReference>
<evidence type="ECO:0000313" key="1">
    <source>
        <dbReference type="EMBL" id="MFD3292216.1"/>
    </source>
</evidence>
<comment type="caution">
    <text evidence="1">The sequence shown here is derived from an EMBL/GenBank/DDBJ whole genome shotgun (WGS) entry which is preliminary data.</text>
</comment>
<keyword evidence="2" id="KW-1185">Reference proteome</keyword>
<evidence type="ECO:0000313" key="2">
    <source>
        <dbReference type="Proteomes" id="UP001598112"/>
    </source>
</evidence>
<dbReference type="EMBL" id="JBBKXY010000001">
    <property type="protein sequence ID" value="MFD3292216.1"/>
    <property type="molecule type" value="Genomic_DNA"/>
</dbReference>
<proteinExistence type="predicted"/>
<accession>A0ABW6D1X7</accession>
<dbReference type="Proteomes" id="UP001598112">
    <property type="component" value="Unassembled WGS sequence"/>
</dbReference>